<evidence type="ECO:0000313" key="3">
    <source>
        <dbReference type="Proteomes" id="UP000000304"/>
    </source>
</evidence>
<gene>
    <name evidence="2" type="primary">Dsim\GD12599</name>
    <name evidence="2" type="ORF">Dsim_GD12599</name>
</gene>
<sequence length="81" mass="8809">MHLHNPSPTQALSPNFKSLADFFIDAHTPNVEDSKTTAPQFARLDLETESDASVLSDPEVDQTSSSTASTHSSDMYIEIEG</sequence>
<dbReference type="GO" id="GO:0019433">
    <property type="term" value="P:triglyceride catabolic process"/>
    <property type="evidence" value="ECO:0007669"/>
    <property type="project" value="EnsemblMetazoa"/>
</dbReference>
<dbReference type="GO" id="GO:0005829">
    <property type="term" value="C:cytosol"/>
    <property type="evidence" value="ECO:0007669"/>
    <property type="project" value="EnsemblMetazoa"/>
</dbReference>
<proteinExistence type="predicted"/>
<organism evidence="2 3">
    <name type="scientific">Drosophila simulans</name>
    <name type="common">Fruit fly</name>
    <dbReference type="NCBI Taxonomy" id="7240"/>
    <lineage>
        <taxon>Eukaryota</taxon>
        <taxon>Metazoa</taxon>
        <taxon>Ecdysozoa</taxon>
        <taxon>Arthropoda</taxon>
        <taxon>Hexapoda</taxon>
        <taxon>Insecta</taxon>
        <taxon>Pterygota</taxon>
        <taxon>Neoptera</taxon>
        <taxon>Endopterygota</taxon>
        <taxon>Diptera</taxon>
        <taxon>Brachycera</taxon>
        <taxon>Muscomorpha</taxon>
        <taxon>Ephydroidea</taxon>
        <taxon>Drosophilidae</taxon>
        <taxon>Drosophila</taxon>
        <taxon>Sophophora</taxon>
    </lineage>
</organism>
<dbReference type="GO" id="GO:0061724">
    <property type="term" value="P:lipophagy"/>
    <property type="evidence" value="ECO:0007669"/>
    <property type="project" value="EnsemblMetazoa"/>
</dbReference>
<protein>
    <submittedName>
        <fullName evidence="2">GD12599</fullName>
    </submittedName>
</protein>
<dbReference type="GO" id="GO:0004806">
    <property type="term" value="F:triacylglycerol lipase activity"/>
    <property type="evidence" value="ECO:0007669"/>
    <property type="project" value="EnsemblMetazoa"/>
</dbReference>
<keyword evidence="3" id="KW-1185">Reference proteome</keyword>
<evidence type="ECO:0000313" key="2">
    <source>
        <dbReference type="EMBL" id="EDX10469.1"/>
    </source>
</evidence>
<dbReference type="GO" id="GO:0005811">
    <property type="term" value="C:lipid droplet"/>
    <property type="evidence" value="ECO:0007669"/>
    <property type="project" value="EnsemblMetazoa"/>
</dbReference>
<evidence type="ECO:0000256" key="1">
    <source>
        <dbReference type="SAM" id="MobiDB-lite"/>
    </source>
</evidence>
<feature type="region of interest" description="Disordered" evidence="1">
    <location>
        <begin position="48"/>
        <end position="81"/>
    </location>
</feature>
<name>B4QK31_DROSI</name>
<dbReference type="GO" id="GO:0006642">
    <property type="term" value="P:triglyceride mobilization"/>
    <property type="evidence" value="ECO:0007669"/>
    <property type="project" value="EnsemblMetazoa"/>
</dbReference>
<dbReference type="Proteomes" id="UP000000304">
    <property type="component" value="Chromosome 3L"/>
</dbReference>
<dbReference type="EMBL" id="CM000363">
    <property type="protein sequence ID" value="EDX10469.1"/>
    <property type="molecule type" value="Genomic_DNA"/>
</dbReference>
<dbReference type="HOGENOM" id="CLU_2592261_0_0_1"/>
<dbReference type="OrthoDB" id="197155at2759"/>
<dbReference type="GO" id="GO:0070328">
    <property type="term" value="P:triglyceride homeostasis"/>
    <property type="evidence" value="ECO:0007669"/>
    <property type="project" value="EnsemblMetazoa"/>
</dbReference>
<reference evidence="2 3" key="1">
    <citation type="journal article" date="2007" name="Nature">
        <title>Evolution of genes and genomes on the Drosophila phylogeny.</title>
        <authorList>
            <consortium name="Drosophila 12 Genomes Consortium"/>
            <person name="Clark A.G."/>
            <person name="Eisen M.B."/>
            <person name="Smith D.R."/>
            <person name="Bergman C.M."/>
            <person name="Oliver B."/>
            <person name="Markow T.A."/>
            <person name="Kaufman T.C."/>
            <person name="Kellis M."/>
            <person name="Gelbart W."/>
            <person name="Iyer V.N."/>
            <person name="Pollard D.A."/>
            <person name="Sackton T.B."/>
            <person name="Larracuente A.M."/>
            <person name="Singh N.D."/>
            <person name="Abad J.P."/>
            <person name="Abt D.N."/>
            <person name="Adryan B."/>
            <person name="Aguade M."/>
            <person name="Akashi H."/>
            <person name="Anderson W.W."/>
            <person name="Aquadro C.F."/>
            <person name="Ardell D.H."/>
            <person name="Arguello R."/>
            <person name="Artieri C.G."/>
            <person name="Barbash D.A."/>
            <person name="Barker D."/>
            <person name="Barsanti P."/>
            <person name="Batterham P."/>
            <person name="Batzoglou S."/>
            <person name="Begun D."/>
            <person name="Bhutkar A."/>
            <person name="Blanco E."/>
            <person name="Bosak S.A."/>
            <person name="Bradley R.K."/>
            <person name="Brand A.D."/>
            <person name="Brent M.R."/>
            <person name="Brooks A.N."/>
            <person name="Brown R.H."/>
            <person name="Butlin R.K."/>
            <person name="Caggese C."/>
            <person name="Calvi B.R."/>
            <person name="Bernardo de Carvalho A."/>
            <person name="Caspi A."/>
            <person name="Castrezana S."/>
            <person name="Celniker S.E."/>
            <person name="Chang J.L."/>
            <person name="Chapple C."/>
            <person name="Chatterji S."/>
            <person name="Chinwalla A."/>
            <person name="Civetta A."/>
            <person name="Clifton S.W."/>
            <person name="Comeron J.M."/>
            <person name="Costello J.C."/>
            <person name="Coyne J.A."/>
            <person name="Daub J."/>
            <person name="David R.G."/>
            <person name="Delcher A.L."/>
            <person name="Delehaunty K."/>
            <person name="Do C.B."/>
            <person name="Ebling H."/>
            <person name="Edwards K."/>
            <person name="Eickbush T."/>
            <person name="Evans J.D."/>
            <person name="Filipski A."/>
            <person name="Findeiss S."/>
            <person name="Freyhult E."/>
            <person name="Fulton L."/>
            <person name="Fulton R."/>
            <person name="Garcia A.C."/>
            <person name="Gardiner A."/>
            <person name="Garfield D.A."/>
            <person name="Garvin B.E."/>
            <person name="Gibson G."/>
            <person name="Gilbert D."/>
            <person name="Gnerre S."/>
            <person name="Godfrey J."/>
            <person name="Good R."/>
            <person name="Gotea V."/>
            <person name="Gravely B."/>
            <person name="Greenberg A.J."/>
            <person name="Griffiths-Jones S."/>
            <person name="Gross S."/>
            <person name="Guigo R."/>
            <person name="Gustafson E.A."/>
            <person name="Haerty W."/>
            <person name="Hahn M.W."/>
            <person name="Halligan D.L."/>
            <person name="Halpern A.L."/>
            <person name="Halter G.M."/>
            <person name="Han M.V."/>
            <person name="Heger A."/>
            <person name="Hillier L."/>
            <person name="Hinrichs A.S."/>
            <person name="Holmes I."/>
            <person name="Hoskins R.A."/>
            <person name="Hubisz M.J."/>
            <person name="Hultmark D."/>
            <person name="Huntley M.A."/>
            <person name="Jaffe D.B."/>
            <person name="Jagadeeshan S."/>
            <person name="Jeck W.R."/>
            <person name="Johnson J."/>
            <person name="Jones C.D."/>
            <person name="Jordan W.C."/>
            <person name="Karpen G.H."/>
            <person name="Kataoka E."/>
            <person name="Keightley P.D."/>
            <person name="Kheradpour P."/>
            <person name="Kirkness E.F."/>
            <person name="Koerich L.B."/>
            <person name="Kristiansen K."/>
            <person name="Kudrna D."/>
            <person name="Kulathinal R.J."/>
            <person name="Kumar S."/>
            <person name="Kwok R."/>
            <person name="Lander E."/>
            <person name="Langley C.H."/>
            <person name="Lapoint R."/>
            <person name="Lazzaro B.P."/>
            <person name="Lee S.J."/>
            <person name="Levesque L."/>
            <person name="Li R."/>
            <person name="Lin C.F."/>
            <person name="Lin M.F."/>
            <person name="Lindblad-Toh K."/>
            <person name="Llopart A."/>
            <person name="Long M."/>
            <person name="Low L."/>
            <person name="Lozovsky E."/>
            <person name="Lu J."/>
            <person name="Luo M."/>
            <person name="Machado C.A."/>
            <person name="Makalowski W."/>
            <person name="Marzo M."/>
            <person name="Matsuda M."/>
            <person name="Matzkin L."/>
            <person name="McAllister B."/>
            <person name="McBride C.S."/>
            <person name="McKernan B."/>
            <person name="McKernan K."/>
            <person name="Mendez-Lago M."/>
            <person name="Minx P."/>
            <person name="Mollenhauer M.U."/>
            <person name="Montooth K."/>
            <person name="Mount S.M."/>
            <person name="Mu X."/>
            <person name="Myers E."/>
            <person name="Negre B."/>
            <person name="Newfeld S."/>
            <person name="Nielsen R."/>
            <person name="Noor M.A."/>
            <person name="O'Grady P."/>
            <person name="Pachter L."/>
            <person name="Papaceit M."/>
            <person name="Parisi M.J."/>
            <person name="Parisi M."/>
            <person name="Parts L."/>
            <person name="Pedersen J.S."/>
            <person name="Pesole G."/>
            <person name="Phillippy A.M."/>
            <person name="Ponting C.P."/>
            <person name="Pop M."/>
            <person name="Porcelli D."/>
            <person name="Powell J.R."/>
            <person name="Prohaska S."/>
            <person name="Pruitt K."/>
            <person name="Puig M."/>
            <person name="Quesneville H."/>
            <person name="Ram K.R."/>
            <person name="Rand D."/>
            <person name="Rasmussen M.D."/>
            <person name="Reed L.K."/>
            <person name="Reenan R."/>
            <person name="Reily A."/>
            <person name="Remington K.A."/>
            <person name="Rieger T.T."/>
            <person name="Ritchie M.G."/>
            <person name="Robin C."/>
            <person name="Rogers Y.H."/>
            <person name="Rohde C."/>
            <person name="Rozas J."/>
            <person name="Rubenfield M.J."/>
            <person name="Ruiz A."/>
            <person name="Russo S."/>
            <person name="Salzberg S.L."/>
            <person name="Sanchez-Gracia A."/>
            <person name="Saranga D.J."/>
            <person name="Sato H."/>
            <person name="Schaeffer S.W."/>
            <person name="Schatz M.C."/>
            <person name="Schlenke T."/>
            <person name="Schwartz R."/>
            <person name="Segarra C."/>
            <person name="Singh R.S."/>
            <person name="Sirot L."/>
            <person name="Sirota M."/>
            <person name="Sisneros N.B."/>
            <person name="Smith C.D."/>
            <person name="Smith T.F."/>
            <person name="Spieth J."/>
            <person name="Stage D.E."/>
            <person name="Stark A."/>
            <person name="Stephan W."/>
            <person name="Strausberg R.L."/>
            <person name="Strempel S."/>
            <person name="Sturgill D."/>
            <person name="Sutton G."/>
            <person name="Sutton G.G."/>
            <person name="Tao W."/>
            <person name="Teichmann S."/>
            <person name="Tobari Y.N."/>
            <person name="Tomimura Y."/>
            <person name="Tsolas J.M."/>
            <person name="Valente V.L."/>
            <person name="Venter E."/>
            <person name="Venter J.C."/>
            <person name="Vicario S."/>
            <person name="Vieira F.G."/>
            <person name="Vilella A.J."/>
            <person name="Villasante A."/>
            <person name="Walenz B."/>
            <person name="Wang J."/>
            <person name="Wasserman M."/>
            <person name="Watts T."/>
            <person name="Wilson D."/>
            <person name="Wilson R.K."/>
            <person name="Wing R.A."/>
            <person name="Wolfner M.F."/>
            <person name="Wong A."/>
            <person name="Wong G.K."/>
            <person name="Wu C.I."/>
            <person name="Wu G."/>
            <person name="Yamamoto D."/>
            <person name="Yang H.P."/>
            <person name="Yang S.P."/>
            <person name="Yorke J.A."/>
            <person name="Yoshida K."/>
            <person name="Zdobnov E."/>
            <person name="Zhang P."/>
            <person name="Zhang Y."/>
            <person name="Zimin A.V."/>
            <person name="Baldwin J."/>
            <person name="Abdouelleil A."/>
            <person name="Abdulkadir J."/>
            <person name="Abebe A."/>
            <person name="Abera B."/>
            <person name="Abreu J."/>
            <person name="Acer S.C."/>
            <person name="Aftuck L."/>
            <person name="Alexander A."/>
            <person name="An P."/>
            <person name="Anderson E."/>
            <person name="Anderson S."/>
            <person name="Arachi H."/>
            <person name="Azer M."/>
            <person name="Bachantsang P."/>
            <person name="Barry A."/>
            <person name="Bayul T."/>
            <person name="Berlin A."/>
            <person name="Bessette D."/>
            <person name="Bloom T."/>
            <person name="Blye J."/>
            <person name="Boguslavskiy L."/>
            <person name="Bonnet C."/>
            <person name="Boukhgalter B."/>
            <person name="Bourzgui I."/>
            <person name="Brown A."/>
            <person name="Cahill P."/>
            <person name="Channer S."/>
            <person name="Cheshatsang Y."/>
            <person name="Chuda L."/>
            <person name="Citroen M."/>
            <person name="Collymore A."/>
            <person name="Cooke P."/>
            <person name="Costello M."/>
            <person name="D'Aco K."/>
            <person name="Daza R."/>
            <person name="De Haan G."/>
            <person name="DeGray S."/>
            <person name="DeMaso C."/>
            <person name="Dhargay N."/>
            <person name="Dooley K."/>
            <person name="Dooley E."/>
            <person name="Doricent M."/>
            <person name="Dorje P."/>
            <person name="Dorjee K."/>
            <person name="Dupes A."/>
            <person name="Elong R."/>
            <person name="Falk J."/>
            <person name="Farina A."/>
            <person name="Faro S."/>
            <person name="Ferguson D."/>
            <person name="Fisher S."/>
            <person name="Foley C.D."/>
            <person name="Franke A."/>
            <person name="Friedrich D."/>
            <person name="Gadbois L."/>
            <person name="Gearin G."/>
            <person name="Gearin C.R."/>
            <person name="Giannoukos G."/>
            <person name="Goode T."/>
            <person name="Graham J."/>
            <person name="Grandbois E."/>
            <person name="Grewal S."/>
            <person name="Gyaltsen K."/>
            <person name="Hafez N."/>
            <person name="Hagos B."/>
            <person name="Hall J."/>
            <person name="Henson C."/>
            <person name="Hollinger A."/>
            <person name="Honan T."/>
            <person name="Huard M.D."/>
            <person name="Hughes L."/>
            <person name="Hurhula B."/>
            <person name="Husby M.E."/>
            <person name="Kamat A."/>
            <person name="Kanga B."/>
            <person name="Kashin S."/>
            <person name="Khazanovich D."/>
            <person name="Kisner P."/>
            <person name="Lance K."/>
            <person name="Lara M."/>
            <person name="Lee W."/>
            <person name="Lennon N."/>
            <person name="Letendre F."/>
            <person name="LeVine R."/>
            <person name="Lipovsky A."/>
            <person name="Liu X."/>
            <person name="Liu J."/>
            <person name="Liu S."/>
            <person name="Lokyitsang T."/>
            <person name="Lokyitsang Y."/>
            <person name="Lubonja R."/>
            <person name="Lui A."/>
            <person name="MacDonald P."/>
            <person name="Magnisalis V."/>
            <person name="Maru K."/>
            <person name="Matthews C."/>
            <person name="McCusker W."/>
            <person name="McDonough S."/>
            <person name="Mehta T."/>
            <person name="Meldrim J."/>
            <person name="Meneus L."/>
            <person name="Mihai O."/>
            <person name="Mihalev A."/>
            <person name="Mihova T."/>
            <person name="Mittelman R."/>
            <person name="Mlenga V."/>
            <person name="Montmayeur A."/>
            <person name="Mulrain L."/>
            <person name="Navidi A."/>
            <person name="Naylor J."/>
            <person name="Negash T."/>
            <person name="Nguyen T."/>
            <person name="Nguyen N."/>
            <person name="Nicol R."/>
            <person name="Norbu C."/>
            <person name="Norbu N."/>
            <person name="Novod N."/>
            <person name="O'Neill B."/>
            <person name="Osman S."/>
            <person name="Markiewicz E."/>
            <person name="Oyono O.L."/>
            <person name="Patti C."/>
            <person name="Phunkhang P."/>
            <person name="Pierre F."/>
            <person name="Priest M."/>
            <person name="Raghuraman S."/>
            <person name="Rege F."/>
            <person name="Reyes R."/>
            <person name="Rise C."/>
            <person name="Rogov P."/>
            <person name="Ross K."/>
            <person name="Ryan E."/>
            <person name="Settipalli S."/>
            <person name="Shea T."/>
            <person name="Sherpa N."/>
            <person name="Shi L."/>
            <person name="Shih D."/>
            <person name="Sparrow T."/>
            <person name="Spaulding J."/>
            <person name="Stalker J."/>
            <person name="Stange-Thomann N."/>
            <person name="Stavropoulos S."/>
            <person name="Stone C."/>
            <person name="Strader C."/>
            <person name="Tesfaye S."/>
            <person name="Thomson T."/>
            <person name="Thoulutsang Y."/>
            <person name="Thoulutsang D."/>
            <person name="Topham K."/>
            <person name="Topping I."/>
            <person name="Tsamla T."/>
            <person name="Vassiliev H."/>
            <person name="Vo A."/>
            <person name="Wangchuk T."/>
            <person name="Wangdi T."/>
            <person name="Weiand M."/>
            <person name="Wilkinson J."/>
            <person name="Wilson A."/>
            <person name="Yadav S."/>
            <person name="Young G."/>
            <person name="Yu Q."/>
            <person name="Zembek L."/>
            <person name="Zhong D."/>
            <person name="Zimmer A."/>
            <person name="Zwirko Z."/>
            <person name="Jaffe D.B."/>
            <person name="Alvarez P."/>
            <person name="Brockman W."/>
            <person name="Butler J."/>
            <person name="Chin C."/>
            <person name="Gnerre S."/>
            <person name="Grabherr M."/>
            <person name="Kleber M."/>
            <person name="Mauceli E."/>
            <person name="MacCallum I."/>
        </authorList>
    </citation>
    <scope>NUCLEOTIDE SEQUENCE [LARGE SCALE GENOMIC DNA]</scope>
    <source>
        <strain evidence="3">white501</strain>
    </source>
</reference>
<dbReference type="GO" id="GO:0010891">
    <property type="term" value="P:negative regulation of triglyceride storage"/>
    <property type="evidence" value="ECO:0007669"/>
    <property type="project" value="EnsemblMetazoa"/>
</dbReference>
<dbReference type="AlphaFoldDB" id="B4QK31"/>
<accession>B4QK31</accession>
<dbReference type="PhylomeDB" id="B4QK31"/>
<feature type="compositionally biased region" description="Low complexity" evidence="1">
    <location>
        <begin position="63"/>
        <end position="73"/>
    </location>
</feature>
<dbReference type="GO" id="GO:0010884">
    <property type="term" value="P:positive regulation of lipid storage"/>
    <property type="evidence" value="ECO:0007669"/>
    <property type="project" value="EnsemblMetazoa"/>
</dbReference>